<accession>A0A9D4GE91</accession>
<keyword evidence="2" id="KW-1185">Reference proteome</keyword>
<dbReference type="AlphaFoldDB" id="A0A9D4GE91"/>
<protein>
    <submittedName>
        <fullName evidence="1">Uncharacterized protein</fullName>
    </submittedName>
</protein>
<gene>
    <name evidence="1" type="ORF">DPMN_143720</name>
</gene>
<sequence length="58" mass="6999">MRYQSFASVKVMRKVDGDRVKPPEQAAEQLYRYYQKKVGLTTLTRDRKRRKFGSFLRN</sequence>
<dbReference type="Proteomes" id="UP000828390">
    <property type="component" value="Unassembled WGS sequence"/>
</dbReference>
<reference evidence="1" key="1">
    <citation type="journal article" date="2019" name="bioRxiv">
        <title>The Genome of the Zebra Mussel, Dreissena polymorpha: A Resource for Invasive Species Research.</title>
        <authorList>
            <person name="McCartney M.A."/>
            <person name="Auch B."/>
            <person name="Kono T."/>
            <person name="Mallez S."/>
            <person name="Zhang Y."/>
            <person name="Obille A."/>
            <person name="Becker A."/>
            <person name="Abrahante J.E."/>
            <person name="Garbe J."/>
            <person name="Badalamenti J.P."/>
            <person name="Herman A."/>
            <person name="Mangelson H."/>
            <person name="Liachko I."/>
            <person name="Sullivan S."/>
            <person name="Sone E.D."/>
            <person name="Koren S."/>
            <person name="Silverstein K.A.T."/>
            <person name="Beckman K.B."/>
            <person name="Gohl D.M."/>
        </authorList>
    </citation>
    <scope>NUCLEOTIDE SEQUENCE</scope>
    <source>
        <strain evidence="1">Duluth1</strain>
        <tissue evidence="1">Whole animal</tissue>
    </source>
</reference>
<evidence type="ECO:0000313" key="2">
    <source>
        <dbReference type="Proteomes" id="UP000828390"/>
    </source>
</evidence>
<dbReference type="EMBL" id="JAIWYP010000006">
    <property type="protein sequence ID" value="KAH3815198.1"/>
    <property type="molecule type" value="Genomic_DNA"/>
</dbReference>
<organism evidence="1 2">
    <name type="scientific">Dreissena polymorpha</name>
    <name type="common">Zebra mussel</name>
    <name type="synonym">Mytilus polymorpha</name>
    <dbReference type="NCBI Taxonomy" id="45954"/>
    <lineage>
        <taxon>Eukaryota</taxon>
        <taxon>Metazoa</taxon>
        <taxon>Spiralia</taxon>
        <taxon>Lophotrochozoa</taxon>
        <taxon>Mollusca</taxon>
        <taxon>Bivalvia</taxon>
        <taxon>Autobranchia</taxon>
        <taxon>Heteroconchia</taxon>
        <taxon>Euheterodonta</taxon>
        <taxon>Imparidentia</taxon>
        <taxon>Neoheterodontei</taxon>
        <taxon>Myida</taxon>
        <taxon>Dreissenoidea</taxon>
        <taxon>Dreissenidae</taxon>
        <taxon>Dreissena</taxon>
    </lineage>
</organism>
<name>A0A9D4GE91_DREPO</name>
<reference evidence="1" key="2">
    <citation type="submission" date="2020-11" db="EMBL/GenBank/DDBJ databases">
        <authorList>
            <person name="McCartney M.A."/>
            <person name="Auch B."/>
            <person name="Kono T."/>
            <person name="Mallez S."/>
            <person name="Becker A."/>
            <person name="Gohl D.M."/>
            <person name="Silverstein K.A.T."/>
            <person name="Koren S."/>
            <person name="Bechman K.B."/>
            <person name="Herman A."/>
            <person name="Abrahante J.E."/>
            <person name="Garbe J."/>
        </authorList>
    </citation>
    <scope>NUCLEOTIDE SEQUENCE</scope>
    <source>
        <strain evidence="1">Duluth1</strain>
        <tissue evidence="1">Whole animal</tissue>
    </source>
</reference>
<proteinExistence type="predicted"/>
<evidence type="ECO:0000313" key="1">
    <source>
        <dbReference type="EMBL" id="KAH3815198.1"/>
    </source>
</evidence>
<comment type="caution">
    <text evidence="1">The sequence shown here is derived from an EMBL/GenBank/DDBJ whole genome shotgun (WGS) entry which is preliminary data.</text>
</comment>